<sequence>MKSDISASKIIIWAGVAAANHKLPQYALNILPALPQLLTNEEDIAHIEFIILYGLNRKDEAMEKIAPFIEFETSKFLLNLAHRSTQ</sequence>
<dbReference type="InterPro" id="IPR010437">
    <property type="entry name" value="T3SS_SsaH/EsaH"/>
</dbReference>
<dbReference type="Pfam" id="PF06287">
    <property type="entry name" value="DUF1039"/>
    <property type="match status" value="1"/>
</dbReference>
<dbReference type="AlphaFoldDB" id="A0A0F5BFJ3"/>
<organism evidence="3">
    <name type="scientific">Salmonella enterica subsp. salamae</name>
    <dbReference type="NCBI Taxonomy" id="59202"/>
    <lineage>
        <taxon>Bacteria</taxon>
        <taxon>Pseudomonadati</taxon>
        <taxon>Pseudomonadota</taxon>
        <taxon>Gammaproteobacteria</taxon>
        <taxon>Enterobacterales</taxon>
        <taxon>Enterobacteriaceae</taxon>
        <taxon>Salmonella</taxon>
    </lineage>
</organism>
<dbReference type="STRING" id="1243604.LFZ48_13995"/>
<dbReference type="EMBL" id="AAIIOQ010000001">
    <property type="protein sequence ID" value="ECE6358432.1"/>
    <property type="molecule type" value="Genomic_DNA"/>
</dbReference>
<protein>
    <submittedName>
        <fullName evidence="3">EscG/YscG/SsaH family type III secretion system needle protein co-chaperone</fullName>
    </submittedName>
</protein>
<dbReference type="EMBL" id="AAIAJV010000025">
    <property type="protein sequence ID" value="ECC1608119.1"/>
    <property type="molecule type" value="Genomic_DNA"/>
</dbReference>
<dbReference type="EMBL" id="CP079836">
    <property type="protein sequence ID" value="QXX17040.1"/>
    <property type="molecule type" value="Genomic_DNA"/>
</dbReference>
<evidence type="ECO:0000313" key="5">
    <source>
        <dbReference type="EMBL" id="QXX21589.1"/>
    </source>
</evidence>
<reference evidence="3" key="1">
    <citation type="submission" date="2018-06" db="EMBL/GenBank/DDBJ databases">
        <authorList>
            <person name="Ashton P.M."/>
            <person name="Dallman T."/>
            <person name="Nair S."/>
            <person name="De Pinna E."/>
            <person name="Peters T."/>
            <person name="Grant K."/>
        </authorList>
    </citation>
    <scope>NUCLEOTIDE SEQUENCE [LARGE SCALE GENOMIC DNA]</scope>
    <source>
        <strain evidence="3">275803</strain>
        <strain evidence="2">319688</strain>
        <strain evidence="1">646013</strain>
    </source>
</reference>
<evidence type="ECO:0000313" key="3">
    <source>
        <dbReference type="EMBL" id="ECI4009528.1"/>
    </source>
</evidence>
<dbReference type="Proteomes" id="UP000839852">
    <property type="component" value="Unassembled WGS sequence"/>
</dbReference>
<gene>
    <name evidence="3" type="ORF">DN310_09355</name>
    <name evidence="2" type="ORF">DPA05_01645</name>
    <name evidence="1" type="ORF">FNI14_19455</name>
    <name evidence="5" type="ORF">JMJ83_03760</name>
    <name evidence="4" type="ORF">JMJ86_03690</name>
</gene>
<proteinExistence type="predicted"/>
<dbReference type="NCBIfam" id="TIGR02498">
    <property type="entry name" value="type_III_ssaH"/>
    <property type="match status" value="1"/>
</dbReference>
<dbReference type="Proteomes" id="UP000839598">
    <property type="component" value="Unassembled WGS sequence"/>
</dbReference>
<dbReference type="RefSeq" id="WP_000833847.1">
    <property type="nucleotide sequence ID" value="NZ_CP079838.1"/>
</dbReference>
<reference evidence="4" key="2">
    <citation type="submission" date="2021-07" db="EMBL/GenBank/DDBJ databases">
        <title>Whole-Genome Sequences of non-enterica strains of Salmonella enterica isolated from poultry houses.</title>
        <authorList>
            <person name="Lamas A."/>
            <person name="Regal P."/>
            <person name="Miranda J.M."/>
            <person name="Vazquez B."/>
            <person name="Cepeda A."/>
            <person name="Franco C.M."/>
        </authorList>
    </citation>
    <scope>NUCLEOTIDE SEQUENCE</scope>
    <source>
        <strain evidence="4">LHICA_SA1</strain>
        <strain evidence="5">LHICA_SA3</strain>
    </source>
</reference>
<evidence type="ECO:0000313" key="2">
    <source>
        <dbReference type="EMBL" id="ECE6358432.1"/>
    </source>
</evidence>
<dbReference type="EMBL" id="CP079838">
    <property type="protein sequence ID" value="QXX21589.1"/>
    <property type="molecule type" value="Genomic_DNA"/>
</dbReference>
<dbReference type="EMBL" id="AAIVAV010000008">
    <property type="protein sequence ID" value="ECI4009528.1"/>
    <property type="molecule type" value="Genomic_DNA"/>
</dbReference>
<evidence type="ECO:0000313" key="1">
    <source>
        <dbReference type="EMBL" id="ECC1608119.1"/>
    </source>
</evidence>
<accession>A0A0F5BFJ3</accession>
<evidence type="ECO:0000313" key="4">
    <source>
        <dbReference type="EMBL" id="QXX17040.1"/>
    </source>
</evidence>
<accession>A0A344QXM4</accession>
<name>A0A0F5BFJ3_SALER</name>